<feature type="compositionally biased region" description="Basic and acidic residues" evidence="1">
    <location>
        <begin position="60"/>
        <end position="71"/>
    </location>
</feature>
<sequence>MSDKEREQLGDADEDGEDDSYANAYLNDNDDDDDDDDDLAEMFAKVKTIQQAEGIQPNSEQRKPNQDESKPTDTTPTLDVKLIQAPRTSTARGDARSNGSTPTSGRKISRSPSSAGCGARATISGDGIKTISRRTLGSAGTSSAGGVRIDALLNVKKPAIYEDKLLQTAKSSDMLEKLKMKTVMAAPEATINKRIEGLSAPAKKQTERKFATDDEERHCRFWARKSSAKKAAASNYDDDGASSGKSDFIARMEAAEKSKQKKLEMTRGENEYNARLDKKCCPKCTMPQSYSEFKEKKKRCQMCGVEFRILQAWGDVGSEFISRMHEASQVKAEKQQQIRAQVIQHETSAMEIKKTAKQQFYEKQMVQKNNQRTFLERNYQSNSTSKTKQTQIEIEIQPQAQRARLIASNGGDSPVI</sequence>
<reference evidence="2" key="3">
    <citation type="submission" date="2015-02" db="UniProtKB">
        <authorList>
            <consortium name="EnsemblProtists"/>
        </authorList>
    </citation>
    <scope>IDENTIFICATION</scope>
    <source>
        <strain evidence="2">DAOM BR144</strain>
    </source>
</reference>
<reference evidence="3" key="1">
    <citation type="journal article" date="2010" name="Genome Biol.">
        <title>Genome sequence of the necrotrophic plant pathogen Pythium ultimum reveals original pathogenicity mechanisms and effector repertoire.</title>
        <authorList>
            <person name="Levesque C.A."/>
            <person name="Brouwer H."/>
            <person name="Cano L."/>
            <person name="Hamilton J.P."/>
            <person name="Holt C."/>
            <person name="Huitema E."/>
            <person name="Raffaele S."/>
            <person name="Robideau G.P."/>
            <person name="Thines M."/>
            <person name="Win J."/>
            <person name="Zerillo M.M."/>
            <person name="Beakes G.W."/>
            <person name="Boore J.L."/>
            <person name="Busam D."/>
            <person name="Dumas B."/>
            <person name="Ferriera S."/>
            <person name="Fuerstenberg S.I."/>
            <person name="Gachon C.M."/>
            <person name="Gaulin E."/>
            <person name="Govers F."/>
            <person name="Grenville-Briggs L."/>
            <person name="Horner N."/>
            <person name="Hostetler J."/>
            <person name="Jiang R.H."/>
            <person name="Johnson J."/>
            <person name="Krajaejun T."/>
            <person name="Lin H."/>
            <person name="Meijer H.J."/>
            <person name="Moore B."/>
            <person name="Morris P."/>
            <person name="Phuntmart V."/>
            <person name="Puiu D."/>
            <person name="Shetty J."/>
            <person name="Stajich J.E."/>
            <person name="Tripathy S."/>
            <person name="Wawra S."/>
            <person name="van West P."/>
            <person name="Whitty B.R."/>
            <person name="Coutinho P.M."/>
            <person name="Henrissat B."/>
            <person name="Martin F."/>
            <person name="Thomas P.D."/>
            <person name="Tyler B.M."/>
            <person name="De Vries R.P."/>
            <person name="Kamoun S."/>
            <person name="Yandell M."/>
            <person name="Tisserat N."/>
            <person name="Buell C.R."/>
        </authorList>
    </citation>
    <scope>NUCLEOTIDE SEQUENCE</scope>
    <source>
        <strain evidence="3">DAOM:BR144</strain>
    </source>
</reference>
<feature type="compositionally biased region" description="Acidic residues" evidence="1">
    <location>
        <begin position="28"/>
        <end position="40"/>
    </location>
</feature>
<organism evidence="2 3">
    <name type="scientific">Globisporangium ultimum (strain ATCC 200006 / CBS 805.95 / DAOM BR144)</name>
    <name type="common">Pythium ultimum</name>
    <dbReference type="NCBI Taxonomy" id="431595"/>
    <lineage>
        <taxon>Eukaryota</taxon>
        <taxon>Sar</taxon>
        <taxon>Stramenopiles</taxon>
        <taxon>Oomycota</taxon>
        <taxon>Peronosporomycetes</taxon>
        <taxon>Pythiales</taxon>
        <taxon>Pythiaceae</taxon>
        <taxon>Globisporangium</taxon>
    </lineage>
</organism>
<dbReference type="HOGENOM" id="CLU_049830_0_0_1"/>
<feature type="compositionally biased region" description="Polar residues" evidence="1">
    <location>
        <begin position="86"/>
        <end position="114"/>
    </location>
</feature>
<dbReference type="AlphaFoldDB" id="K3WHL2"/>
<protein>
    <submittedName>
        <fullName evidence="2">Uncharacterized protein</fullName>
    </submittedName>
</protein>
<evidence type="ECO:0000313" key="2">
    <source>
        <dbReference type="EnsemblProtists" id="PYU1_T004454"/>
    </source>
</evidence>
<dbReference type="eggNOG" id="ENOG502S063">
    <property type="taxonomic scope" value="Eukaryota"/>
</dbReference>
<feature type="compositionally biased region" description="Acidic residues" evidence="1">
    <location>
        <begin position="10"/>
        <end position="20"/>
    </location>
</feature>
<dbReference type="Proteomes" id="UP000019132">
    <property type="component" value="Unassembled WGS sequence"/>
</dbReference>
<accession>K3WHL2</accession>
<feature type="region of interest" description="Disordered" evidence="1">
    <location>
        <begin position="1"/>
        <end position="144"/>
    </location>
</feature>
<evidence type="ECO:0000313" key="3">
    <source>
        <dbReference type="Proteomes" id="UP000019132"/>
    </source>
</evidence>
<reference evidence="3" key="2">
    <citation type="submission" date="2010-04" db="EMBL/GenBank/DDBJ databases">
        <authorList>
            <person name="Buell R."/>
            <person name="Hamilton J."/>
            <person name="Hostetler J."/>
        </authorList>
    </citation>
    <scope>NUCLEOTIDE SEQUENCE [LARGE SCALE GENOMIC DNA]</scope>
    <source>
        <strain evidence="3">DAOM:BR144</strain>
    </source>
</reference>
<dbReference type="EnsemblProtists" id="PYU1_T004454">
    <property type="protein sequence ID" value="PYU1_T004454"/>
    <property type="gene ID" value="PYU1_G004444"/>
</dbReference>
<dbReference type="InParanoid" id="K3WHL2"/>
<name>K3WHL2_GLOUD</name>
<dbReference type="OMA" id="FISRMEA"/>
<dbReference type="VEuPathDB" id="FungiDB:PYU1_G004444"/>
<keyword evidence="3" id="KW-1185">Reference proteome</keyword>
<dbReference type="EMBL" id="GL376631">
    <property type="status" value="NOT_ANNOTATED_CDS"/>
    <property type="molecule type" value="Genomic_DNA"/>
</dbReference>
<feature type="compositionally biased region" description="Polar residues" evidence="1">
    <location>
        <begin position="48"/>
        <end position="59"/>
    </location>
</feature>
<evidence type="ECO:0000256" key="1">
    <source>
        <dbReference type="SAM" id="MobiDB-lite"/>
    </source>
</evidence>
<proteinExistence type="predicted"/>